<dbReference type="RefSeq" id="WP_048036474.1">
    <property type="nucleotide sequence ID" value="NZ_JJPI01000009.1"/>
</dbReference>
<evidence type="ECO:0000313" key="10">
    <source>
        <dbReference type="Proteomes" id="UP000034279"/>
    </source>
</evidence>
<keyword evidence="1 3" id="KW-0238">DNA-binding</keyword>
<dbReference type="Gene3D" id="1.10.150.130">
    <property type="match status" value="1"/>
</dbReference>
<evidence type="ECO:0008006" key="12">
    <source>
        <dbReference type="Google" id="ProtNLM"/>
    </source>
</evidence>
<dbReference type="PROSITE" id="PS51898">
    <property type="entry name" value="TYR_RECOMBINASE"/>
    <property type="match status" value="1"/>
</dbReference>
<dbReference type="InterPro" id="IPR013762">
    <property type="entry name" value="Integrase-like_cat_sf"/>
</dbReference>
<evidence type="ECO:0000256" key="1">
    <source>
        <dbReference type="ARBA" id="ARBA00023125"/>
    </source>
</evidence>
<dbReference type="AlphaFoldDB" id="A0A0F8GFK1"/>
<dbReference type="Proteomes" id="UP000034279">
    <property type="component" value="Unassembled WGS sequence"/>
</dbReference>
<dbReference type="GO" id="GO:0006310">
    <property type="term" value="P:DNA recombination"/>
    <property type="evidence" value="ECO:0007669"/>
    <property type="project" value="UniProtKB-KW"/>
</dbReference>
<evidence type="ECO:0000313" key="6">
    <source>
        <dbReference type="EMBL" id="KKG58383.1"/>
    </source>
</evidence>
<dbReference type="PROSITE" id="PS51900">
    <property type="entry name" value="CB"/>
    <property type="match status" value="1"/>
</dbReference>
<reference evidence="9 10" key="1">
    <citation type="journal article" date="2015" name="ISME J.">
        <title>Genomic and phenotypic differentiation among Methanosarcina mazei populations from Columbia River sediment.</title>
        <authorList>
            <person name="Youngblut N.D."/>
            <person name="Wirth J.S."/>
            <person name="Henriksen J.R."/>
            <person name="Smith M."/>
            <person name="Simon H."/>
            <person name="Metcalf W.W."/>
            <person name="Whitaker R.J."/>
        </authorList>
    </citation>
    <scope>NUCLEOTIDE SEQUENCE [LARGE SCALE GENOMIC DNA]</scope>
    <source>
        <strain evidence="6 9">3.F.T.1A.1</strain>
        <strain evidence="8 10">3.F.T.1A.2</strain>
        <strain evidence="7 11">3.F.T.1A.4</strain>
    </source>
</reference>
<proteinExistence type="predicted"/>
<dbReference type="GO" id="GO:0015074">
    <property type="term" value="P:DNA integration"/>
    <property type="evidence" value="ECO:0007669"/>
    <property type="project" value="InterPro"/>
</dbReference>
<dbReference type="InterPro" id="IPR050090">
    <property type="entry name" value="Tyrosine_recombinase_XerCD"/>
</dbReference>
<dbReference type="SUPFAM" id="SSF56349">
    <property type="entry name" value="DNA breaking-rejoining enzymes"/>
    <property type="match status" value="1"/>
</dbReference>
<name>A0A0F8GFK1_METMZ</name>
<dbReference type="EMBL" id="JJPJ01000043">
    <property type="protein sequence ID" value="KKG64022.1"/>
    <property type="molecule type" value="Genomic_DNA"/>
</dbReference>
<feature type="domain" description="Tyr recombinase" evidence="4">
    <location>
        <begin position="95"/>
        <end position="272"/>
    </location>
</feature>
<evidence type="ECO:0000259" key="4">
    <source>
        <dbReference type="PROSITE" id="PS51898"/>
    </source>
</evidence>
<accession>A0A0F8GFK1</accession>
<dbReference type="CDD" id="cd00397">
    <property type="entry name" value="DNA_BRE_C"/>
    <property type="match status" value="1"/>
</dbReference>
<evidence type="ECO:0000313" key="7">
    <source>
        <dbReference type="EMBL" id="KKG60895.1"/>
    </source>
</evidence>
<dbReference type="Gene3D" id="1.10.443.10">
    <property type="entry name" value="Intergrase catalytic core"/>
    <property type="match status" value="1"/>
</dbReference>
<dbReference type="InterPro" id="IPR044068">
    <property type="entry name" value="CB"/>
</dbReference>
<dbReference type="PATRIC" id="fig|2209.42.peg.1586"/>
<organism evidence="8 10">
    <name type="scientific">Methanosarcina mazei</name>
    <name type="common">Methanosarcina frisia</name>
    <dbReference type="NCBI Taxonomy" id="2209"/>
    <lineage>
        <taxon>Archaea</taxon>
        <taxon>Methanobacteriati</taxon>
        <taxon>Methanobacteriota</taxon>
        <taxon>Stenosarchaea group</taxon>
        <taxon>Methanomicrobia</taxon>
        <taxon>Methanosarcinales</taxon>
        <taxon>Methanosarcinaceae</taxon>
        <taxon>Methanosarcina</taxon>
    </lineage>
</organism>
<dbReference type="EMBL" id="JJPI01000009">
    <property type="protein sequence ID" value="KKG58383.1"/>
    <property type="molecule type" value="Genomic_DNA"/>
</dbReference>
<dbReference type="Proteomes" id="UP000034188">
    <property type="component" value="Unassembled WGS sequence"/>
</dbReference>
<dbReference type="InterPro" id="IPR011010">
    <property type="entry name" value="DNA_brk_join_enz"/>
</dbReference>
<dbReference type="InterPro" id="IPR010998">
    <property type="entry name" value="Integrase_recombinase_N"/>
</dbReference>
<dbReference type="PANTHER" id="PTHR30349">
    <property type="entry name" value="PHAGE INTEGRASE-RELATED"/>
    <property type="match status" value="1"/>
</dbReference>
<dbReference type="GO" id="GO:0003677">
    <property type="term" value="F:DNA binding"/>
    <property type="evidence" value="ECO:0007669"/>
    <property type="project" value="UniProtKB-UniRule"/>
</dbReference>
<protein>
    <recommendedName>
        <fullName evidence="12">Integrase</fullName>
    </recommendedName>
</protein>
<gene>
    <name evidence="6" type="ORF">DU33_07090</name>
    <name evidence="7" type="ORF">DU45_16310</name>
    <name evidence="8" type="ORF">DU64_16585</name>
</gene>
<evidence type="ECO:0000256" key="3">
    <source>
        <dbReference type="PROSITE-ProRule" id="PRU01248"/>
    </source>
</evidence>
<dbReference type="InterPro" id="IPR002104">
    <property type="entry name" value="Integrase_catalytic"/>
</dbReference>
<evidence type="ECO:0000313" key="11">
    <source>
        <dbReference type="Proteomes" id="UP000034566"/>
    </source>
</evidence>
<evidence type="ECO:0000256" key="2">
    <source>
        <dbReference type="ARBA" id="ARBA00023172"/>
    </source>
</evidence>
<keyword evidence="2" id="KW-0233">DNA recombination</keyword>
<evidence type="ECO:0000313" key="9">
    <source>
        <dbReference type="Proteomes" id="UP000034188"/>
    </source>
</evidence>
<sequence>MDYEENLDEYLQKLEDDGLSSRTIDNNIFILKPFIHWLKGREVTDKTVMEYLRSLKPKNYTDSTLYQYRAILKKYLSTFSPEQARNIKLKVKRKEPPIILTQAEIEQLIEACRNPRDRALISFLYESGCRKGELVSIRLENITFTEYGATVTIPKGKTGPRTIPIVYAASYLRQWIENHPTKGGCDPLFCSLQEPFSQFSFSGLSHLMRTLKERTGIKKDLYPHLFRHSRASHLANQFTEQQLKQYLGWTAGSNMAAVYVHLSQRDIQDAVLKAYGIESQTEDKNKFKVGRCPRCKEVNPESSRYCGKCGMPLKDESIRQLETESDSFETEFAKLIAKYPNIIEHLYANKTDK</sequence>
<comment type="caution">
    <text evidence="8">The sequence shown here is derived from an EMBL/GenBank/DDBJ whole genome shotgun (WGS) entry which is preliminary data.</text>
</comment>
<dbReference type="PANTHER" id="PTHR30349:SF87">
    <property type="entry name" value="TRANSPOSASE A"/>
    <property type="match status" value="1"/>
</dbReference>
<evidence type="ECO:0000313" key="8">
    <source>
        <dbReference type="EMBL" id="KKG64022.1"/>
    </source>
</evidence>
<feature type="domain" description="Core-binding (CB)" evidence="5">
    <location>
        <begin position="1"/>
        <end position="80"/>
    </location>
</feature>
<dbReference type="Proteomes" id="UP000034566">
    <property type="component" value="Unassembled WGS sequence"/>
</dbReference>
<evidence type="ECO:0000259" key="5">
    <source>
        <dbReference type="PROSITE" id="PS51900"/>
    </source>
</evidence>
<dbReference type="EMBL" id="JJPK01000075">
    <property type="protein sequence ID" value="KKG60895.1"/>
    <property type="molecule type" value="Genomic_DNA"/>
</dbReference>
<dbReference type="Pfam" id="PF00589">
    <property type="entry name" value="Phage_integrase"/>
    <property type="match status" value="1"/>
</dbReference>